<feature type="region of interest" description="Disordered" evidence="3">
    <location>
        <begin position="1"/>
        <end position="130"/>
    </location>
</feature>
<feature type="compositionally biased region" description="Low complexity" evidence="3">
    <location>
        <begin position="113"/>
        <end position="127"/>
    </location>
</feature>
<dbReference type="FunFam" id="3.40.50.2300:FF:000110">
    <property type="entry name" value="Argonaute 10"/>
    <property type="match status" value="1"/>
</dbReference>
<name>A0A9D5C356_9LILI</name>
<comment type="caution">
    <text evidence="6">The sequence shown here is derived from an EMBL/GenBank/DDBJ whole genome shotgun (WGS) entry which is preliminary data.</text>
</comment>
<dbReference type="Proteomes" id="UP001085076">
    <property type="component" value="Miscellaneous, Linkage group lg08"/>
</dbReference>
<evidence type="ECO:0000256" key="3">
    <source>
        <dbReference type="SAM" id="MobiDB-lite"/>
    </source>
</evidence>
<dbReference type="InterPro" id="IPR012337">
    <property type="entry name" value="RNaseH-like_sf"/>
</dbReference>
<reference evidence="6" key="1">
    <citation type="submission" date="2021-03" db="EMBL/GenBank/DDBJ databases">
        <authorList>
            <person name="Li Z."/>
            <person name="Yang C."/>
        </authorList>
    </citation>
    <scope>NUCLEOTIDE SEQUENCE</scope>
    <source>
        <strain evidence="6">Dzin_1.0</strain>
        <tissue evidence="6">Leaf</tissue>
    </source>
</reference>
<dbReference type="InterPro" id="IPR003165">
    <property type="entry name" value="Piwi"/>
</dbReference>
<evidence type="ECO:0000259" key="4">
    <source>
        <dbReference type="PROSITE" id="PS50821"/>
    </source>
</evidence>
<dbReference type="Gene3D" id="2.170.260.10">
    <property type="entry name" value="paz domain"/>
    <property type="match status" value="1"/>
</dbReference>
<dbReference type="EMBL" id="JAGGNH010000008">
    <property type="protein sequence ID" value="KAJ0965438.1"/>
    <property type="molecule type" value="Genomic_DNA"/>
</dbReference>
<dbReference type="Pfam" id="PF12764">
    <property type="entry name" value="Gly-rich_Ago1"/>
    <property type="match status" value="1"/>
</dbReference>
<dbReference type="CDD" id="cd02846">
    <property type="entry name" value="PAZ_argonaute_like"/>
    <property type="match status" value="1"/>
</dbReference>
<feature type="region of interest" description="Disordered" evidence="3">
    <location>
        <begin position="504"/>
        <end position="529"/>
    </location>
</feature>
<dbReference type="PROSITE" id="PS50821">
    <property type="entry name" value="PAZ"/>
    <property type="match status" value="1"/>
</dbReference>
<feature type="domain" description="Piwi" evidence="5">
    <location>
        <begin position="379"/>
        <end position="471"/>
    </location>
</feature>
<gene>
    <name evidence="6" type="ORF">J5N97_026576</name>
</gene>
<accession>A0A9D5C356</accession>
<organism evidence="6 7">
    <name type="scientific">Dioscorea zingiberensis</name>
    <dbReference type="NCBI Taxonomy" id="325984"/>
    <lineage>
        <taxon>Eukaryota</taxon>
        <taxon>Viridiplantae</taxon>
        <taxon>Streptophyta</taxon>
        <taxon>Embryophyta</taxon>
        <taxon>Tracheophyta</taxon>
        <taxon>Spermatophyta</taxon>
        <taxon>Magnoliopsida</taxon>
        <taxon>Liliopsida</taxon>
        <taxon>Dioscoreales</taxon>
        <taxon>Dioscoreaceae</taxon>
        <taxon>Dioscorea</taxon>
    </lineage>
</organism>
<dbReference type="SUPFAM" id="SSF53098">
    <property type="entry name" value="Ribonuclease H-like"/>
    <property type="match status" value="1"/>
</dbReference>
<dbReference type="Pfam" id="PF02170">
    <property type="entry name" value="PAZ"/>
    <property type="match status" value="1"/>
</dbReference>
<feature type="compositionally biased region" description="Polar residues" evidence="3">
    <location>
        <begin position="519"/>
        <end position="529"/>
    </location>
</feature>
<dbReference type="GO" id="GO:0031047">
    <property type="term" value="P:regulatory ncRNA-mediated gene silencing"/>
    <property type="evidence" value="ECO:0007669"/>
    <property type="project" value="UniProtKB-KW"/>
</dbReference>
<dbReference type="InterPro" id="IPR003100">
    <property type="entry name" value="PAZ_dom"/>
</dbReference>
<feature type="domain" description="PAZ" evidence="4">
    <location>
        <begin position="141"/>
        <end position="242"/>
    </location>
</feature>
<dbReference type="InterPro" id="IPR036397">
    <property type="entry name" value="RNaseH_sf"/>
</dbReference>
<protein>
    <submittedName>
        <fullName evidence="6">Uncharacterized protein</fullName>
    </submittedName>
</protein>
<dbReference type="AlphaFoldDB" id="A0A9D5C356"/>
<reference evidence="6" key="2">
    <citation type="journal article" date="2022" name="Hortic Res">
        <title>The genome of Dioscorea zingiberensis sheds light on the biosynthesis, origin and evolution of the medicinally important diosgenin saponins.</title>
        <authorList>
            <person name="Li Y."/>
            <person name="Tan C."/>
            <person name="Li Z."/>
            <person name="Guo J."/>
            <person name="Li S."/>
            <person name="Chen X."/>
            <person name="Wang C."/>
            <person name="Dai X."/>
            <person name="Yang H."/>
            <person name="Song W."/>
            <person name="Hou L."/>
            <person name="Xu J."/>
            <person name="Tong Z."/>
            <person name="Xu A."/>
            <person name="Yuan X."/>
            <person name="Wang W."/>
            <person name="Yang Q."/>
            <person name="Chen L."/>
            <person name="Sun Z."/>
            <person name="Wang K."/>
            <person name="Pan B."/>
            <person name="Chen J."/>
            <person name="Bao Y."/>
            <person name="Liu F."/>
            <person name="Qi X."/>
            <person name="Gang D.R."/>
            <person name="Wen J."/>
            <person name="Li J."/>
        </authorList>
    </citation>
    <scope>NUCLEOTIDE SEQUENCE</scope>
    <source>
        <strain evidence="6">Dzin_1.0</strain>
    </source>
</reference>
<dbReference type="GO" id="GO:0003723">
    <property type="term" value="F:RNA binding"/>
    <property type="evidence" value="ECO:0007669"/>
    <property type="project" value="InterPro"/>
</dbReference>
<feature type="compositionally biased region" description="Low complexity" evidence="3">
    <location>
        <begin position="504"/>
        <end position="513"/>
    </location>
</feature>
<evidence type="ECO:0000256" key="1">
    <source>
        <dbReference type="ARBA" id="ARBA00008201"/>
    </source>
</evidence>
<feature type="compositionally biased region" description="Gly residues" evidence="3">
    <location>
        <begin position="39"/>
        <end position="48"/>
    </location>
</feature>
<dbReference type="PANTHER" id="PTHR22891">
    <property type="entry name" value="EUKARYOTIC TRANSLATION INITIATION FACTOR 2C"/>
    <property type="match status" value="1"/>
</dbReference>
<evidence type="ECO:0000313" key="7">
    <source>
        <dbReference type="Proteomes" id="UP001085076"/>
    </source>
</evidence>
<dbReference type="Gene3D" id="3.30.420.10">
    <property type="entry name" value="Ribonuclease H-like superfamily/Ribonuclease H"/>
    <property type="match status" value="1"/>
</dbReference>
<proteinExistence type="inferred from homology"/>
<dbReference type="SUPFAM" id="SSF101690">
    <property type="entry name" value="PAZ domain"/>
    <property type="match status" value="1"/>
</dbReference>
<evidence type="ECO:0000313" key="6">
    <source>
        <dbReference type="EMBL" id="KAJ0965438.1"/>
    </source>
</evidence>
<evidence type="ECO:0000259" key="5">
    <source>
        <dbReference type="PROSITE" id="PS50822"/>
    </source>
</evidence>
<comment type="similarity">
    <text evidence="1">Belongs to the argonaute family. Ago subfamily.</text>
</comment>
<sequence>MVRKRRTELPDTGEGSKSQEPSGGSGRGVSQKRTPTPQQGGGGRGWGPGSSQQPQQGGRSGGQPRGGMVPQQPGVPLPEYQVRGGARPRGGMPTHQCHGRRRGGGVGPGSSRGVGPSSSGPSRASAPELHQATQAPYQALPPLQSQASSSSQPPEMAPALAQQQLEQLSIQGETSSSLMKSEISIASRQGFPVDERGTMKSVVQYFQETYGFSIQHTTLPCLQVGNQQRPIYLPMEVCEIVKDQRYSKRLNEKQITALLKTVHHNAYNDDPYAREFGIKISKKLAFVEARILPAPWKMVNGGRVSNWTCINFSREVQDSVARCFCHKLAQMCHISGMDFAPEPILAPLGSQPKNVERTLNTRYNDVMNILKPQGKDLDLLIVILPDNNGSLYSDLKRICETDLGLVSQCCLTKHVFEGNKQYLANVALKINVKVGGRNTVLMDAHRCIPLVSDRPTIIFGADVTHPHPGKTPALHSCLPPAYYAHLAAFRARCYMEPETSDSGSMASGAAGRGAPIGVTRSTRVPGSAV</sequence>
<keyword evidence="7" id="KW-1185">Reference proteome</keyword>
<dbReference type="Gene3D" id="3.40.50.2300">
    <property type="match status" value="1"/>
</dbReference>
<dbReference type="Pfam" id="PF02171">
    <property type="entry name" value="Piwi"/>
    <property type="match status" value="1"/>
</dbReference>
<dbReference type="PROSITE" id="PS50822">
    <property type="entry name" value="PIWI"/>
    <property type="match status" value="1"/>
</dbReference>
<keyword evidence="2" id="KW-0943">RNA-mediated gene silencing</keyword>
<dbReference type="InterPro" id="IPR036085">
    <property type="entry name" value="PAZ_dom_sf"/>
</dbReference>
<dbReference type="OrthoDB" id="1688193at2759"/>
<evidence type="ECO:0000256" key="2">
    <source>
        <dbReference type="ARBA" id="ARBA00023158"/>
    </source>
</evidence>
<dbReference type="InterPro" id="IPR024357">
    <property type="entry name" value="Argonaut_Gly-rich"/>
</dbReference>